<sequence>MLSRNDAARYYGARKESSTGWCADWCAHCRHPVVFTVREIKSKKVPEMLGRFAETILFFYL</sequence>
<dbReference type="AlphaFoldDB" id="B7PN64"/>
<keyword evidence="3" id="KW-1185">Reference proteome</keyword>
<proteinExistence type="predicted"/>
<dbReference type="EMBL" id="DS750236">
    <property type="protein sequence ID" value="EEC08036.1"/>
    <property type="molecule type" value="Genomic_DNA"/>
</dbReference>
<reference evidence="2" key="2">
    <citation type="submission" date="2020-05" db="UniProtKB">
        <authorList>
            <consortium name="EnsemblMetazoa"/>
        </authorList>
    </citation>
    <scope>IDENTIFICATION</scope>
    <source>
        <strain evidence="2">wikel</strain>
    </source>
</reference>
<dbReference type="InParanoid" id="B7PN64"/>
<dbReference type="HOGENOM" id="CLU_2925169_0_0_1"/>
<accession>B7PN64</accession>
<evidence type="ECO:0000313" key="2">
    <source>
        <dbReference type="EnsemblMetazoa" id="ISCW006184-PA"/>
    </source>
</evidence>
<organism>
    <name type="scientific">Ixodes scapularis</name>
    <name type="common">Black-legged tick</name>
    <name type="synonym">Deer tick</name>
    <dbReference type="NCBI Taxonomy" id="6945"/>
    <lineage>
        <taxon>Eukaryota</taxon>
        <taxon>Metazoa</taxon>
        <taxon>Ecdysozoa</taxon>
        <taxon>Arthropoda</taxon>
        <taxon>Chelicerata</taxon>
        <taxon>Arachnida</taxon>
        <taxon>Acari</taxon>
        <taxon>Parasitiformes</taxon>
        <taxon>Ixodida</taxon>
        <taxon>Ixodoidea</taxon>
        <taxon>Ixodidae</taxon>
        <taxon>Ixodinae</taxon>
        <taxon>Ixodes</taxon>
    </lineage>
</organism>
<gene>
    <name evidence="1" type="ORF">IscW_ISCW006184</name>
</gene>
<dbReference type="VEuPathDB" id="VectorBase:ISCW006184"/>
<dbReference type="Proteomes" id="UP000001555">
    <property type="component" value="Unassembled WGS sequence"/>
</dbReference>
<dbReference type="VEuPathDB" id="VectorBase:ISCI006184"/>
<dbReference type="EMBL" id="ABJB010711620">
    <property type="status" value="NOT_ANNOTATED_CDS"/>
    <property type="molecule type" value="Genomic_DNA"/>
</dbReference>
<dbReference type="EMBL" id="ABJB010247646">
    <property type="status" value="NOT_ANNOTATED_CDS"/>
    <property type="molecule type" value="Genomic_DNA"/>
</dbReference>
<name>B7PN64_IXOSC</name>
<dbReference type="EMBL" id="ABJB010926266">
    <property type="status" value="NOT_ANNOTATED_CDS"/>
    <property type="molecule type" value="Genomic_DNA"/>
</dbReference>
<evidence type="ECO:0000313" key="3">
    <source>
        <dbReference type="Proteomes" id="UP000001555"/>
    </source>
</evidence>
<protein>
    <submittedName>
        <fullName evidence="1 2">Uncharacterized protein</fullName>
    </submittedName>
</protein>
<evidence type="ECO:0000313" key="1">
    <source>
        <dbReference type="EMBL" id="EEC08036.1"/>
    </source>
</evidence>
<dbReference type="EnsemblMetazoa" id="ISCW006184-RA">
    <property type="protein sequence ID" value="ISCW006184-PA"/>
    <property type="gene ID" value="ISCW006184"/>
</dbReference>
<dbReference type="PaxDb" id="6945-B7PN64"/>
<reference evidence="1 3" key="1">
    <citation type="submission" date="2008-03" db="EMBL/GenBank/DDBJ databases">
        <title>Annotation of Ixodes scapularis.</title>
        <authorList>
            <consortium name="Ixodes scapularis Genome Project Consortium"/>
            <person name="Caler E."/>
            <person name="Hannick L.I."/>
            <person name="Bidwell S."/>
            <person name="Joardar V."/>
            <person name="Thiagarajan M."/>
            <person name="Amedeo P."/>
            <person name="Galinsky K.J."/>
            <person name="Schobel S."/>
            <person name="Inman J."/>
            <person name="Hostetler J."/>
            <person name="Miller J."/>
            <person name="Hammond M."/>
            <person name="Megy K."/>
            <person name="Lawson D."/>
            <person name="Kodira C."/>
            <person name="Sutton G."/>
            <person name="Meyer J."/>
            <person name="Hill C.A."/>
            <person name="Birren B."/>
            <person name="Nene V."/>
            <person name="Collins F."/>
            <person name="Alarcon-Chaidez F."/>
            <person name="Wikel S."/>
            <person name="Strausberg R."/>
        </authorList>
    </citation>
    <scope>NUCLEOTIDE SEQUENCE [LARGE SCALE GENOMIC DNA]</scope>
    <source>
        <strain evidence="3">Wikel</strain>
        <strain evidence="1">Wikel colony</strain>
    </source>
</reference>